<keyword evidence="3" id="KW-0862">Zinc</keyword>
<feature type="region of interest" description="Disordered" evidence="4">
    <location>
        <begin position="1201"/>
        <end position="1232"/>
    </location>
</feature>
<gene>
    <name evidence="6" type="ORF">G2W53_034641</name>
</gene>
<dbReference type="InterPro" id="IPR055300">
    <property type="entry name" value="CWZF3/5/7"/>
</dbReference>
<feature type="region of interest" description="Disordered" evidence="4">
    <location>
        <begin position="713"/>
        <end position="740"/>
    </location>
</feature>
<feature type="region of interest" description="Disordered" evidence="4">
    <location>
        <begin position="1162"/>
        <end position="1188"/>
    </location>
</feature>
<dbReference type="Pfam" id="PF24756">
    <property type="entry name" value="THD_CWZF3-5-7"/>
    <property type="match status" value="1"/>
</dbReference>
<dbReference type="GO" id="GO:0008270">
    <property type="term" value="F:zinc ion binding"/>
    <property type="evidence" value="ECO:0007669"/>
    <property type="project" value="UniProtKB-KW"/>
</dbReference>
<evidence type="ECO:0000259" key="5">
    <source>
        <dbReference type="PROSITE" id="PS51050"/>
    </source>
</evidence>
<evidence type="ECO:0000313" key="7">
    <source>
        <dbReference type="Proteomes" id="UP000634136"/>
    </source>
</evidence>
<feature type="region of interest" description="Disordered" evidence="4">
    <location>
        <begin position="1091"/>
        <end position="1114"/>
    </location>
</feature>
<feature type="compositionally biased region" description="Polar residues" evidence="4">
    <location>
        <begin position="1162"/>
        <end position="1173"/>
    </location>
</feature>
<evidence type="ECO:0000313" key="6">
    <source>
        <dbReference type="EMBL" id="KAF7813665.1"/>
    </source>
</evidence>
<evidence type="ECO:0000256" key="3">
    <source>
        <dbReference type="ARBA" id="ARBA00022833"/>
    </source>
</evidence>
<dbReference type="InterPro" id="IPR011124">
    <property type="entry name" value="Znf_CW"/>
</dbReference>
<sequence>MEEDTELEEGEACFNKDDDNNIDLDSLSYIDERIQHVLGHFQKDFEGGVCAENLGATFGGYGSFLPTYERPCVRSDMKPPQRNYSSLKSPKNLHMEAASGNSKSSSIMPPSMSLGTVSGIAQSFHTLRVPSVDYSKKKDVGISSNAVAERCPLKDDSINRLENSIKKKKNRLGNSTDQRTLKFRIKVKSNLFAQKNAEIYSGLGLDNSPSSSMGNSHEENGCMPSLSQSTAEESPTGIIQAMSSFPIPGGVLLSPLHDSLLNLMRKEKVFVDKKSTSSLNGSQEHYSVSTDESDSLVGDGQLLKRKVRIVGQSKRQLELKHKNGDGFEKETTLNTAKRLENITPDRKDFLSNGLKCTPLSSLICDAGEPAEVTGKASDVSLEVNEDGAKGRMVSSEAVKEESLESISGQDFDKSDKQRVVNSFMGKVLKQKLANPLKDDSTDPKINGNCKADMISKKTECDTSEFKVNKDPHKCETSQKGKLLSEGKNNSKGDRSPSKVLIVGGKDSFGASNNAVIPDKKTAVFDVTCKIQMHKTKSLKDKKIRDSNRDSMTEKKLEPPGHRAITKVDLDSNKERSAYRVKVKERPRGDTMGNQLIAEPCKKDVPNAHPVAENNLAPEMLPAAAPQVIAEDWVCCDSCQKWRLLPMGIKPEQLPEKWLCSMLTWLPGMNRCDINEEETTKAVYALSQIPITEGQKNIESQATGTAIRVSSADALHLGRNHQKSTSDVMSGRGKKKHDFKEKTKEGISSDVFLFSKSLKNNAQVSSKVRGLTDMNQHPGNSNLVKKSCDKNLIRLNNLTEEKHMPIEKVKQLNGGDTLHIKLKRKMEADPYRSGTPKKSKTEDVYYTDSKLNPDMDLNKMGLNSRKPMKASGKDMRKYDEYCLSEEVEGKVVVPVRKLRDNAQVLSDGVPLGATNSSKKDVLMKKRKLKDWMDNKNHNLAMPLQDDIQYGEEGSVRGFKKEKKYKVIKAQPNSDTEGDNDFDRKGGMSQICLSVNRDHMAVDAEEVRSVEKAQQQRKHRKKITSRQTLDGSDPLGRDLSSGKLSLAVTSSCSMISGSLKARSNFEDVKFSPVESITSSPLRTSNLEKLIFTEGDTSGKDPSAKGGRFSTSSKGCLDNKVEKQSTKGKKRVLNDCHPEWNNFSSKEYPVEDGKAKVQAKTTYEGRNNHLPSGSVHTTEHASFANGTPHEDRTIKNNLESAFSRPESGKITSMQGEERVRRCDSEGDRDKMKVSVSENGYSKIGGRTKNLENSVLKVDVPCRTNGNVLSQQKLIQDLKEEDNADSVCTELRDGKLKVLSSSDGQVKRETVFLSSITGPESQKGGMFNGHTVHASDNGDVAKLMKSSADASTKVGASRNSGNFTPHRPLNTSSPVRANSSLTASMALQEATKLKDTADQYKNSGFEFESNETYFEAALKFLHGASLLENCQSESSKHGEMSQLQIYATTAKLFKSCALEYEKRHEMAAAALAYKCMEVAYMRVVYCKSSSTNRLWHEMQSALHMVPQDVDNLINQAAVDKTTLSRDTGTHVTPNQALSVGNHPTLFRLLDFTQDVNFAMEASRKCQSTFAAASVFMEEARNKECIASIRRVVDFSFQDVDELVRLAWAATKAISRAVLDGARD</sequence>
<evidence type="ECO:0000256" key="2">
    <source>
        <dbReference type="ARBA" id="ARBA00022771"/>
    </source>
</evidence>
<organism evidence="6 7">
    <name type="scientific">Senna tora</name>
    <dbReference type="NCBI Taxonomy" id="362788"/>
    <lineage>
        <taxon>Eukaryota</taxon>
        <taxon>Viridiplantae</taxon>
        <taxon>Streptophyta</taxon>
        <taxon>Embryophyta</taxon>
        <taxon>Tracheophyta</taxon>
        <taxon>Spermatophyta</taxon>
        <taxon>Magnoliopsida</taxon>
        <taxon>eudicotyledons</taxon>
        <taxon>Gunneridae</taxon>
        <taxon>Pentapetalae</taxon>
        <taxon>rosids</taxon>
        <taxon>fabids</taxon>
        <taxon>Fabales</taxon>
        <taxon>Fabaceae</taxon>
        <taxon>Caesalpinioideae</taxon>
        <taxon>Cassia clade</taxon>
        <taxon>Senna</taxon>
    </lineage>
</organism>
<feature type="compositionally biased region" description="Basic and acidic residues" evidence="4">
    <location>
        <begin position="468"/>
        <end position="496"/>
    </location>
</feature>
<dbReference type="OrthoDB" id="757982at2759"/>
<accession>A0A834W800</accession>
<protein>
    <recommendedName>
        <fullName evidence="5">CW-type domain-containing protein</fullName>
    </recommendedName>
</protein>
<feature type="region of interest" description="Disordered" evidence="4">
    <location>
        <begin position="537"/>
        <end position="559"/>
    </location>
</feature>
<reference evidence="6" key="1">
    <citation type="submission" date="2020-09" db="EMBL/GenBank/DDBJ databases">
        <title>Genome-Enabled Discovery of Anthraquinone Biosynthesis in Senna tora.</title>
        <authorList>
            <person name="Kang S.-H."/>
            <person name="Pandey R.P."/>
            <person name="Lee C.-M."/>
            <person name="Sim J.-S."/>
            <person name="Jeong J.-T."/>
            <person name="Choi B.-S."/>
            <person name="Jung M."/>
            <person name="Ginzburg D."/>
            <person name="Zhao K."/>
            <person name="Won S.Y."/>
            <person name="Oh T.-J."/>
            <person name="Yu Y."/>
            <person name="Kim N.-H."/>
            <person name="Lee O.R."/>
            <person name="Lee T.-H."/>
            <person name="Bashyal P."/>
            <person name="Kim T.-S."/>
            <person name="Lee W.-H."/>
            <person name="Kawkins C."/>
            <person name="Kim C.-K."/>
            <person name="Kim J.S."/>
            <person name="Ahn B.O."/>
            <person name="Rhee S.Y."/>
            <person name="Sohng J.K."/>
        </authorList>
    </citation>
    <scope>NUCLEOTIDE SEQUENCE</scope>
    <source>
        <tissue evidence="6">Leaf</tissue>
    </source>
</reference>
<feature type="compositionally biased region" description="Basic and acidic residues" evidence="4">
    <location>
        <begin position="1212"/>
        <end position="1229"/>
    </location>
</feature>
<feature type="region of interest" description="Disordered" evidence="4">
    <location>
        <begin position="1349"/>
        <end position="1371"/>
    </location>
</feature>
<dbReference type="Proteomes" id="UP000634136">
    <property type="component" value="Unassembled WGS sequence"/>
</dbReference>
<keyword evidence="7" id="KW-1185">Reference proteome</keyword>
<feature type="domain" description="CW-type" evidence="5">
    <location>
        <begin position="626"/>
        <end position="679"/>
    </location>
</feature>
<feature type="region of interest" description="Disordered" evidence="4">
    <location>
        <begin position="206"/>
        <end position="235"/>
    </location>
</feature>
<name>A0A834W800_9FABA</name>
<feature type="region of interest" description="Disordered" evidence="4">
    <location>
        <begin position="468"/>
        <end position="498"/>
    </location>
</feature>
<comment type="caution">
    <text evidence="6">The sequence shown here is derived from an EMBL/GenBank/DDBJ whole genome shotgun (WGS) entry which is preliminary data.</text>
</comment>
<dbReference type="EMBL" id="JAAIUW010000010">
    <property type="protein sequence ID" value="KAF7813665.1"/>
    <property type="molecule type" value="Genomic_DNA"/>
</dbReference>
<dbReference type="Pfam" id="PF07496">
    <property type="entry name" value="zf-CW"/>
    <property type="match status" value="1"/>
</dbReference>
<feature type="compositionally biased region" description="Polar residues" evidence="4">
    <location>
        <begin position="1353"/>
        <end position="1371"/>
    </location>
</feature>
<dbReference type="PANTHER" id="PTHR46524:SF12">
    <property type="entry name" value="CW-TYPE DOMAIN-CONTAINING PROTEIN"/>
    <property type="match status" value="1"/>
</dbReference>
<keyword evidence="2" id="KW-0863">Zinc-finger</keyword>
<feature type="region of interest" description="Disordered" evidence="4">
    <location>
        <begin position="1009"/>
        <end position="1036"/>
    </location>
</feature>
<dbReference type="PROSITE" id="PS51050">
    <property type="entry name" value="ZF_CW"/>
    <property type="match status" value="1"/>
</dbReference>
<evidence type="ECO:0000256" key="4">
    <source>
        <dbReference type="SAM" id="MobiDB-lite"/>
    </source>
</evidence>
<proteinExistence type="predicted"/>
<dbReference type="PANTHER" id="PTHR46524">
    <property type="entry name" value="CW-TYPE ZINC FINGER"/>
    <property type="match status" value="1"/>
</dbReference>
<dbReference type="Gene3D" id="3.30.40.100">
    <property type="match status" value="1"/>
</dbReference>
<keyword evidence="1" id="KW-0479">Metal-binding</keyword>
<dbReference type="InterPro" id="IPR056406">
    <property type="entry name" value="THD_CWZF3/5/7"/>
</dbReference>
<feature type="compositionally biased region" description="Basic residues" evidence="4">
    <location>
        <begin position="1013"/>
        <end position="1022"/>
    </location>
</feature>
<evidence type="ECO:0000256" key="1">
    <source>
        <dbReference type="ARBA" id="ARBA00022723"/>
    </source>
</evidence>